<protein>
    <submittedName>
        <fullName evidence="2">Uncharacterized protein</fullName>
    </submittedName>
</protein>
<dbReference type="EMBL" id="LGTQ01000005">
    <property type="protein sequence ID" value="KPM49691.1"/>
    <property type="molecule type" value="Genomic_DNA"/>
</dbReference>
<feature type="compositionally biased region" description="Basic and acidic residues" evidence="1">
    <location>
        <begin position="83"/>
        <end position="99"/>
    </location>
</feature>
<evidence type="ECO:0000313" key="2">
    <source>
        <dbReference type="EMBL" id="KPM49691.1"/>
    </source>
</evidence>
<sequence>MTPNSSKPRVIKDFDKLENHIQEQIKLSYPYGFSDHLIRFTNKDGLYVSALPFETDEKYYLVRMTVERAEEIIEDDDDFDDDGNLRDDVKEEYSDKYSDLDYINTDSDEEEEDSYSKDKPVEEEDDDED</sequence>
<dbReference type="STRING" id="1605367.AFM12_03635"/>
<organism evidence="2 3">
    <name type="scientific">Jiulongibacter sediminis</name>
    <dbReference type="NCBI Taxonomy" id="1605367"/>
    <lineage>
        <taxon>Bacteria</taxon>
        <taxon>Pseudomonadati</taxon>
        <taxon>Bacteroidota</taxon>
        <taxon>Cytophagia</taxon>
        <taxon>Cytophagales</taxon>
        <taxon>Leadbetterellaceae</taxon>
        <taxon>Jiulongibacter</taxon>
    </lineage>
</organism>
<evidence type="ECO:0000256" key="1">
    <source>
        <dbReference type="SAM" id="MobiDB-lite"/>
    </source>
</evidence>
<dbReference type="AlphaFoldDB" id="A0A0P7BFP6"/>
<evidence type="ECO:0000313" key="3">
    <source>
        <dbReference type="Proteomes" id="UP000050454"/>
    </source>
</evidence>
<feature type="region of interest" description="Disordered" evidence="1">
    <location>
        <begin position="74"/>
        <end position="129"/>
    </location>
</feature>
<gene>
    <name evidence="2" type="ORF">AFM12_03635</name>
</gene>
<dbReference type="Proteomes" id="UP000050454">
    <property type="component" value="Unassembled WGS sequence"/>
</dbReference>
<reference evidence="2 3" key="1">
    <citation type="submission" date="2015-07" db="EMBL/GenBank/DDBJ databases">
        <title>The draft genome sequence of Leadbetterella sp. JN14-9.</title>
        <authorList>
            <person name="Liu Y."/>
            <person name="Du J."/>
            <person name="Shao Z."/>
        </authorList>
    </citation>
    <scope>NUCLEOTIDE SEQUENCE [LARGE SCALE GENOMIC DNA]</scope>
    <source>
        <strain evidence="2 3">JN14-9</strain>
    </source>
</reference>
<dbReference type="RefSeq" id="WP_055144006.1">
    <property type="nucleotide sequence ID" value="NZ_JXSZ01000005.1"/>
</dbReference>
<keyword evidence="3" id="KW-1185">Reference proteome</keyword>
<accession>A0A0P7BFP6</accession>
<dbReference type="OrthoDB" id="1122172at2"/>
<comment type="caution">
    <text evidence="2">The sequence shown here is derived from an EMBL/GenBank/DDBJ whole genome shotgun (WGS) entry which is preliminary data.</text>
</comment>
<name>A0A0P7BFP6_9BACT</name>
<proteinExistence type="predicted"/>